<feature type="compositionally biased region" description="Basic and acidic residues" evidence="1">
    <location>
        <begin position="91"/>
        <end position="105"/>
    </location>
</feature>
<keyword evidence="3" id="KW-1185">Reference proteome</keyword>
<feature type="region of interest" description="Disordered" evidence="1">
    <location>
        <begin position="839"/>
        <end position="889"/>
    </location>
</feature>
<feature type="compositionally biased region" description="Basic and acidic residues" evidence="1">
    <location>
        <begin position="702"/>
        <end position="715"/>
    </location>
</feature>
<protein>
    <submittedName>
        <fullName evidence="2">Uncharacterized protein</fullName>
    </submittedName>
</protein>
<name>A0A165JDV4_EXIGL</name>
<dbReference type="InParanoid" id="A0A165JDV4"/>
<feature type="compositionally biased region" description="Polar residues" evidence="1">
    <location>
        <begin position="719"/>
        <end position="737"/>
    </location>
</feature>
<feature type="compositionally biased region" description="Pro residues" evidence="1">
    <location>
        <begin position="1172"/>
        <end position="1184"/>
    </location>
</feature>
<feature type="compositionally biased region" description="Polar residues" evidence="1">
    <location>
        <begin position="1162"/>
        <end position="1171"/>
    </location>
</feature>
<feature type="region of interest" description="Disordered" evidence="1">
    <location>
        <begin position="907"/>
        <end position="1071"/>
    </location>
</feature>
<dbReference type="EMBL" id="KV425968">
    <property type="protein sequence ID" value="KZV94706.1"/>
    <property type="molecule type" value="Genomic_DNA"/>
</dbReference>
<feature type="compositionally biased region" description="Low complexity" evidence="1">
    <location>
        <begin position="998"/>
        <end position="1010"/>
    </location>
</feature>
<evidence type="ECO:0000256" key="1">
    <source>
        <dbReference type="SAM" id="MobiDB-lite"/>
    </source>
</evidence>
<gene>
    <name evidence="2" type="ORF">EXIGLDRAFT_766865</name>
</gene>
<feature type="compositionally biased region" description="Acidic residues" evidence="1">
    <location>
        <begin position="244"/>
        <end position="267"/>
    </location>
</feature>
<sequence length="1184" mass="130998">MMMDSISGGPWGKMGLQASLAPMPAKKIPPDPPVPNGRATRKRVLQTGEALASADDLPSTRRKKSNSEAGALEDQPPLPQPPKAPAKGRGKKAEDDKIAHAEHQPPKPQPLKARTKGPTSEAQEDEPLPVPPPQEQQPQEDSEADSTSSKGSYGSNPRSRAKKNRQKERRRSLVVDEDGDECWEDVDEVADEAKRRAAKETTLNSKNGASKKPKGASSKGPTKTRGGKKSSDTRQPAPEKSDTEPEPEPDDNAANESDDSRADDDLDEGVHVGPFSFTEEEEEAYEQDVDPDELEEEIEADKADARGTDPGQQQQRYKPGPPPAAAEAEFMEKTRQYRAYVNAWCRRYKKNPRVWFRRSGFHFGILRRPTMYNLFVKRFSLRDRKQPGEGKEEYHRRYVTAWYACTKNKPKEEIKALRDELNKWYDEYEKQCGHELEAAGENWKGMDHAIKGMTERAEYFETRYQVVIFGFVITTSPDVKSIMMNKVFAGSHRVRRGVNQKKLVVEKALGSLTLLFGADQVLNAGRGKFDVESVSSSLSQPAHQKRALMLPAMTAFQGLVKGVTLSHADWRGYGKILAGLGITLDKWPYFARTPDEVGDNKYGVNEFNVLYPVLCNTITKREGTDQIRIIKWNDTQLRYKDDDYPQYLEMVLFRDEKGNPIYDVADALGKNAYSRRPWVAEIQKRERRGGNKSQAFIEEEPEVAHDDHEVNEKHPSNAKHLSNTKHPSNAQQLSSVRSKPKHKARPKEQELRPANARTSSSNAKKRARNDGSDESDRDEGERAFFKSRKQKQIGGGDAYDHYNEPAMYDDYEEYEHNAYNAYESAGGRGAYRNTASALDTVEEDASDREPFDEWEEHEERHAHDKGPVDEFGYVQPPTRPRQSKPAYAGVREMDAPTDTVRHGFYIKLDANAKRGRDTTRAQPVAPASRRQSGAKASSHKRQRMERAQGPTPYHNMTYNDSDDDRALPRASTAPRQRAPTVPPPHAPTAPPRRRTENVPARPRAPSVAPSQHAHSRAPSVGPSYHGYADNGSGPSRAPSVAPPHRGHIENVPGSSRAPSMPSGGNYGNMHGFANMQPGAHIPLAPGFSGSGFGGGMTGNGMGGMHGLPNFTGGLGPFAGGQGGMGMGMAGGGGMPTYGAIVDNTPNMPDISDILPGGPMYTSGDNDWVNSLPQPPHHPPPSQSD</sequence>
<feature type="region of interest" description="Disordered" evidence="1">
    <location>
        <begin position="701"/>
        <end position="803"/>
    </location>
</feature>
<organism evidence="2 3">
    <name type="scientific">Exidia glandulosa HHB12029</name>
    <dbReference type="NCBI Taxonomy" id="1314781"/>
    <lineage>
        <taxon>Eukaryota</taxon>
        <taxon>Fungi</taxon>
        <taxon>Dikarya</taxon>
        <taxon>Basidiomycota</taxon>
        <taxon>Agaricomycotina</taxon>
        <taxon>Agaricomycetes</taxon>
        <taxon>Auriculariales</taxon>
        <taxon>Exidiaceae</taxon>
        <taxon>Exidia</taxon>
    </lineage>
</organism>
<accession>A0A165JDV4</accession>
<evidence type="ECO:0000313" key="2">
    <source>
        <dbReference type="EMBL" id="KZV94706.1"/>
    </source>
</evidence>
<feature type="compositionally biased region" description="Polar residues" evidence="1">
    <location>
        <begin position="145"/>
        <end position="158"/>
    </location>
</feature>
<feature type="compositionally biased region" description="Acidic residues" evidence="1">
    <location>
        <begin position="175"/>
        <end position="190"/>
    </location>
</feature>
<dbReference type="Proteomes" id="UP000077266">
    <property type="component" value="Unassembled WGS sequence"/>
</dbReference>
<reference evidence="2 3" key="1">
    <citation type="journal article" date="2016" name="Mol. Biol. Evol.">
        <title>Comparative Genomics of Early-Diverging Mushroom-Forming Fungi Provides Insights into the Origins of Lignocellulose Decay Capabilities.</title>
        <authorList>
            <person name="Nagy L.G."/>
            <person name="Riley R."/>
            <person name="Tritt A."/>
            <person name="Adam C."/>
            <person name="Daum C."/>
            <person name="Floudas D."/>
            <person name="Sun H."/>
            <person name="Yadav J.S."/>
            <person name="Pangilinan J."/>
            <person name="Larsson K.H."/>
            <person name="Matsuura K."/>
            <person name="Barry K."/>
            <person name="Labutti K."/>
            <person name="Kuo R."/>
            <person name="Ohm R.A."/>
            <person name="Bhattacharya S.S."/>
            <person name="Shirouzu T."/>
            <person name="Yoshinaga Y."/>
            <person name="Martin F.M."/>
            <person name="Grigoriev I.V."/>
            <person name="Hibbett D.S."/>
        </authorList>
    </citation>
    <scope>NUCLEOTIDE SEQUENCE [LARGE SCALE GENOMIC DNA]</scope>
    <source>
        <strain evidence="2 3">HHB12029</strain>
    </source>
</reference>
<feature type="region of interest" description="Disordered" evidence="1">
    <location>
        <begin position="1"/>
        <end position="325"/>
    </location>
</feature>
<dbReference type="AlphaFoldDB" id="A0A165JDV4"/>
<evidence type="ECO:0000313" key="3">
    <source>
        <dbReference type="Proteomes" id="UP000077266"/>
    </source>
</evidence>
<feature type="compositionally biased region" description="Acidic residues" evidence="1">
    <location>
        <begin position="278"/>
        <end position="299"/>
    </location>
</feature>
<feature type="compositionally biased region" description="Basic and acidic residues" evidence="1">
    <location>
        <begin position="847"/>
        <end position="868"/>
    </location>
</feature>
<feature type="compositionally biased region" description="Basic and acidic residues" evidence="1">
    <location>
        <begin position="910"/>
        <end position="919"/>
    </location>
</feature>
<feature type="compositionally biased region" description="Pro residues" evidence="1">
    <location>
        <begin position="980"/>
        <end position="990"/>
    </location>
</feature>
<feature type="compositionally biased region" description="Basic residues" evidence="1">
    <location>
        <begin position="159"/>
        <end position="172"/>
    </location>
</feature>
<proteinExistence type="predicted"/>
<feature type="region of interest" description="Disordered" evidence="1">
    <location>
        <begin position="1148"/>
        <end position="1184"/>
    </location>
</feature>
<feature type="compositionally biased region" description="Basic and acidic residues" evidence="1">
    <location>
        <begin position="229"/>
        <end position="243"/>
    </location>
</feature>